<dbReference type="EMBL" id="BAABBE010000024">
    <property type="protein sequence ID" value="GAA3670335.1"/>
    <property type="molecule type" value="Genomic_DNA"/>
</dbReference>
<evidence type="ECO:0000313" key="2">
    <source>
        <dbReference type="Proteomes" id="UP001500711"/>
    </source>
</evidence>
<keyword evidence="2" id="KW-1185">Reference proteome</keyword>
<name>A0ABP7BYR7_9PSEU</name>
<dbReference type="RefSeq" id="WP_346134312.1">
    <property type="nucleotide sequence ID" value="NZ_BAABBE010000024.1"/>
</dbReference>
<organism evidence="1 2">
    <name type="scientific">Lentzea roselyniae</name>
    <dbReference type="NCBI Taxonomy" id="531940"/>
    <lineage>
        <taxon>Bacteria</taxon>
        <taxon>Bacillati</taxon>
        <taxon>Actinomycetota</taxon>
        <taxon>Actinomycetes</taxon>
        <taxon>Pseudonocardiales</taxon>
        <taxon>Pseudonocardiaceae</taxon>
        <taxon>Lentzea</taxon>
    </lineage>
</organism>
<proteinExistence type="predicted"/>
<protein>
    <submittedName>
        <fullName evidence="1">Uncharacterized protein</fullName>
    </submittedName>
</protein>
<accession>A0ABP7BYR7</accession>
<comment type="caution">
    <text evidence="1">The sequence shown here is derived from an EMBL/GenBank/DDBJ whole genome shotgun (WGS) entry which is preliminary data.</text>
</comment>
<reference evidence="2" key="1">
    <citation type="journal article" date="2019" name="Int. J. Syst. Evol. Microbiol.">
        <title>The Global Catalogue of Microorganisms (GCM) 10K type strain sequencing project: providing services to taxonomists for standard genome sequencing and annotation.</title>
        <authorList>
            <consortium name="The Broad Institute Genomics Platform"/>
            <consortium name="The Broad Institute Genome Sequencing Center for Infectious Disease"/>
            <person name="Wu L."/>
            <person name="Ma J."/>
        </authorList>
    </citation>
    <scope>NUCLEOTIDE SEQUENCE [LARGE SCALE GENOMIC DNA]</scope>
    <source>
        <strain evidence="2">JCM 17494</strain>
    </source>
</reference>
<evidence type="ECO:0000313" key="1">
    <source>
        <dbReference type="EMBL" id="GAA3670335.1"/>
    </source>
</evidence>
<gene>
    <name evidence="1" type="ORF">GCM10022267_66390</name>
</gene>
<sequence length="99" mass="10877">MGEVLRGLTPEQSRLLLEISLEARRCARGAGDVPRDFTRTGKDHVEVGRILEVADGFVELLDGTFPADPPGGAWFLGTGEGWAVMRYHGHCLNKPRFAE</sequence>
<dbReference type="Proteomes" id="UP001500711">
    <property type="component" value="Unassembled WGS sequence"/>
</dbReference>